<evidence type="ECO:0000256" key="2">
    <source>
        <dbReference type="ARBA" id="ARBA00022741"/>
    </source>
</evidence>
<dbReference type="InterPro" id="IPR041627">
    <property type="entry name" value="AAA_lid_6"/>
</dbReference>
<dbReference type="GO" id="GO:0016887">
    <property type="term" value="F:ATP hydrolysis activity"/>
    <property type="evidence" value="ECO:0007669"/>
    <property type="project" value="InterPro"/>
</dbReference>
<dbReference type="AlphaFoldDB" id="A0A1I2EW46"/>
<dbReference type="FunFam" id="3.40.50.300:FF:000216">
    <property type="entry name" value="Type VII secretion ATPase EccA"/>
    <property type="match status" value="2"/>
</dbReference>
<keyword evidence="2" id="KW-0547">Nucleotide-binding</keyword>
<protein>
    <submittedName>
        <fullName evidence="5">AAA+-type ATPase, SpoVK/Ycf46/Vps4 family</fullName>
    </submittedName>
</protein>
<dbReference type="RefSeq" id="WP_245764015.1">
    <property type="nucleotide sequence ID" value="NZ_FONY01000011.1"/>
</dbReference>
<organism evidence="5 6">
    <name type="scientific">Thermoflexibacter ruber</name>
    <dbReference type="NCBI Taxonomy" id="1003"/>
    <lineage>
        <taxon>Bacteria</taxon>
        <taxon>Pseudomonadati</taxon>
        <taxon>Bacteroidota</taxon>
        <taxon>Cytophagia</taxon>
        <taxon>Cytophagales</taxon>
        <taxon>Thermoflexibacteraceae</taxon>
        <taxon>Thermoflexibacter</taxon>
    </lineage>
</organism>
<dbReference type="PRINTS" id="PR00819">
    <property type="entry name" value="CBXCFQXSUPER"/>
</dbReference>
<keyword evidence="3" id="KW-0067">ATP-binding</keyword>
<dbReference type="PANTHER" id="PTHR43392">
    <property type="entry name" value="AAA-TYPE ATPASE FAMILY PROTEIN / ANKYRIN REPEAT FAMILY PROTEIN"/>
    <property type="match status" value="1"/>
</dbReference>
<evidence type="ECO:0000313" key="5">
    <source>
        <dbReference type="EMBL" id="SFE96678.1"/>
    </source>
</evidence>
<dbReference type="SMART" id="SM00382">
    <property type="entry name" value="AAA"/>
    <property type="match status" value="2"/>
</dbReference>
<sequence length="871" mass="100821">MLDKKYKFKDLKVYSSTEWLADGKKKYRTVFENIETTYLYAELSFYNKLFDEEDWETSIRLKAYRLNEKGRKDELCDIKLEKYKVSKEDNIVQIREGWGNKEAGAFWSRGDYLWEAYIDEELVGRKRFYVESGGPVLNDDNPYFEISYIKLYEGPNKGVTEGERSYYTCFKAKDTRYIWVEFCFNNLQSSSWYAELFFNFYNDAGQLKGRTVELRKVNPNEETVVITTGWGSDTPGSWYEDKYRLEVIFMDQLIAVVPFEAGDDWQKGESTLLVGNDLLRTENYHQKTEEPEETLEELLAKLNEMIGLNQVKTRIQDYISYLRFLKLRKEQGFDEYQKINLHSVFRGNPGTGKTTIAKMLGKIYKQMGLLSNGKVHEVGRAELVGQYIGQTAPKVKEMIDKARGGVLFIDEAYSLIRSKEDSKDYGQEVVETLVKEMSDGPGDIAIIVAGYPKEMDIFLDSNPGFKSRFNIYFDFPDYLPQELSQIVELSARKRDIEFTPEALAYLNKKITENYRNRDETFGNARLVNSLVDEAKMNMGLRVMKSADLSQVTAEMLKKVELQDVQKIFKEEIQELPLIEEDNALLDEAMTELNSMIGLVEVKNQIFELIKLVRFYRDMGRDVLGRFSLHTVFKGNPGTGKTTVARILAKIYKALGILERGHLVECDRQSLVAGYIGQTAIKTQERIDKAMGGVLFIDEAYALSPQGVVNDFGNEALETILKQMEDKRGKFIVIVAGYTEPMDRFIESNPGLKSRFDRTLNFEDYTAEELFQIATYMLHQEKLTPDAEAEEYLRKYMKYLYERRDKYFGNARSVRKIIGQGIRKQHLRMASLDKSSRTEEMLTTLTLADLKDLNFEEEAGNQRKIGFRPQAE</sequence>
<comment type="similarity">
    <text evidence="1">Belongs to the CbxX/CfxQ family.</text>
</comment>
<keyword evidence="6" id="KW-1185">Reference proteome</keyword>
<dbReference type="SUPFAM" id="SSF52540">
    <property type="entry name" value="P-loop containing nucleoside triphosphate hydrolases"/>
    <property type="match status" value="2"/>
</dbReference>
<dbReference type="GO" id="GO:0005524">
    <property type="term" value="F:ATP binding"/>
    <property type="evidence" value="ECO:0007669"/>
    <property type="project" value="UniProtKB-KW"/>
</dbReference>
<dbReference type="STRING" id="1003.SAMN04488541_101157"/>
<proteinExistence type="inferred from homology"/>
<feature type="domain" description="AAA+ ATPase" evidence="4">
    <location>
        <begin position="626"/>
        <end position="765"/>
    </location>
</feature>
<dbReference type="InterPro" id="IPR003959">
    <property type="entry name" value="ATPase_AAA_core"/>
</dbReference>
<dbReference type="Gene3D" id="3.40.50.300">
    <property type="entry name" value="P-loop containing nucleotide triphosphate hydrolases"/>
    <property type="match status" value="2"/>
</dbReference>
<evidence type="ECO:0000313" key="6">
    <source>
        <dbReference type="Proteomes" id="UP000199513"/>
    </source>
</evidence>
<dbReference type="Gene3D" id="1.10.8.60">
    <property type="match status" value="2"/>
</dbReference>
<gene>
    <name evidence="5" type="ORF">SAMN04488541_101157</name>
</gene>
<reference evidence="5 6" key="1">
    <citation type="submission" date="2016-10" db="EMBL/GenBank/DDBJ databases">
        <authorList>
            <person name="de Groot N.N."/>
        </authorList>
    </citation>
    <scope>NUCLEOTIDE SEQUENCE [LARGE SCALE GENOMIC DNA]</scope>
    <source>
        <strain>GEY</strain>
        <strain evidence="6">DSM 9560</strain>
    </source>
</reference>
<dbReference type="Pfam" id="PF17866">
    <property type="entry name" value="AAA_lid_6"/>
    <property type="match status" value="2"/>
</dbReference>
<evidence type="ECO:0000259" key="4">
    <source>
        <dbReference type="SMART" id="SM00382"/>
    </source>
</evidence>
<dbReference type="PANTHER" id="PTHR43392:SF2">
    <property type="entry name" value="AAA-TYPE ATPASE FAMILY PROTEIN _ ANKYRIN REPEAT FAMILY PROTEIN"/>
    <property type="match status" value="1"/>
</dbReference>
<dbReference type="Pfam" id="PF00004">
    <property type="entry name" value="AAA"/>
    <property type="match status" value="2"/>
</dbReference>
<dbReference type="Proteomes" id="UP000199513">
    <property type="component" value="Unassembled WGS sequence"/>
</dbReference>
<dbReference type="InterPro" id="IPR050773">
    <property type="entry name" value="CbxX/CfxQ_RuBisCO_ESX"/>
</dbReference>
<dbReference type="InterPro" id="IPR000641">
    <property type="entry name" value="CbxX/CfxQ"/>
</dbReference>
<dbReference type="InterPro" id="IPR003593">
    <property type="entry name" value="AAA+_ATPase"/>
</dbReference>
<evidence type="ECO:0000256" key="3">
    <source>
        <dbReference type="ARBA" id="ARBA00022840"/>
    </source>
</evidence>
<name>A0A1I2EW46_9BACT</name>
<evidence type="ECO:0000256" key="1">
    <source>
        <dbReference type="ARBA" id="ARBA00010378"/>
    </source>
</evidence>
<dbReference type="EMBL" id="FONY01000011">
    <property type="protein sequence ID" value="SFE96678.1"/>
    <property type="molecule type" value="Genomic_DNA"/>
</dbReference>
<accession>A0A1I2EW46</accession>
<dbReference type="CDD" id="cd00009">
    <property type="entry name" value="AAA"/>
    <property type="match status" value="1"/>
</dbReference>
<dbReference type="InterPro" id="IPR027417">
    <property type="entry name" value="P-loop_NTPase"/>
</dbReference>
<feature type="domain" description="AAA+ ATPase" evidence="4">
    <location>
        <begin position="339"/>
        <end position="477"/>
    </location>
</feature>